<comment type="similarity">
    <text evidence="5">In the N-terminal section; belongs to the lycopene beta-cyclase family.</text>
</comment>
<evidence type="ECO:0000313" key="21">
    <source>
        <dbReference type="Proteomes" id="UP000054279"/>
    </source>
</evidence>
<evidence type="ECO:0000256" key="4">
    <source>
        <dbReference type="ARBA" id="ARBA00005172"/>
    </source>
</evidence>
<dbReference type="GO" id="GO:0045436">
    <property type="term" value="F:lycopene beta cyclase activity"/>
    <property type="evidence" value="ECO:0007669"/>
    <property type="project" value="UniProtKB-ARBA"/>
</dbReference>
<gene>
    <name evidence="20" type="ORF">M422DRAFT_255388</name>
</gene>
<dbReference type="Pfam" id="PF00494">
    <property type="entry name" value="SQS_PSY"/>
    <property type="match status" value="1"/>
</dbReference>
<evidence type="ECO:0000256" key="15">
    <source>
        <dbReference type="ARBA" id="ARBA00023235"/>
    </source>
</evidence>
<organism evidence="20 21">
    <name type="scientific">Sphaerobolus stellatus (strain SS14)</name>
    <dbReference type="NCBI Taxonomy" id="990650"/>
    <lineage>
        <taxon>Eukaryota</taxon>
        <taxon>Fungi</taxon>
        <taxon>Dikarya</taxon>
        <taxon>Basidiomycota</taxon>
        <taxon>Agaricomycotina</taxon>
        <taxon>Agaricomycetes</taxon>
        <taxon>Phallomycetidae</taxon>
        <taxon>Geastrales</taxon>
        <taxon>Sphaerobolaceae</taxon>
        <taxon>Sphaerobolus</taxon>
    </lineage>
</organism>
<accession>A0A0C9UER9</accession>
<keyword evidence="12" id="KW-0125">Carotenoid biosynthesis</keyword>
<evidence type="ECO:0000256" key="17">
    <source>
        <dbReference type="ARBA" id="ARBA00029313"/>
    </source>
</evidence>
<keyword evidence="13 19" id="KW-1133">Transmembrane helix</keyword>
<feature type="transmembrane region" description="Helical" evidence="19">
    <location>
        <begin position="78"/>
        <end position="98"/>
    </location>
</feature>
<dbReference type="EC" id="5.5.1.19" evidence="7"/>
<dbReference type="SUPFAM" id="SSF48576">
    <property type="entry name" value="Terpenoid synthases"/>
    <property type="match status" value="1"/>
</dbReference>
<dbReference type="Gene3D" id="1.10.600.10">
    <property type="entry name" value="Farnesyl Diphosphate Synthase"/>
    <property type="match status" value="1"/>
</dbReference>
<comment type="pathway">
    <text evidence="3">Carotenoid biosynthesis; beta-carotene biosynthesis.</text>
</comment>
<dbReference type="InterPro" id="IPR002060">
    <property type="entry name" value="Squ/phyt_synthse"/>
</dbReference>
<keyword evidence="15" id="KW-0413">Isomerase</keyword>
<dbReference type="Proteomes" id="UP000054279">
    <property type="component" value="Unassembled WGS sequence"/>
</dbReference>
<dbReference type="SFLD" id="SFLDG01018">
    <property type="entry name" value="Squalene/Phytoene_Synthase_Lik"/>
    <property type="match status" value="1"/>
</dbReference>
<comment type="catalytic activity">
    <reaction evidence="1">
        <text>2 (2E,6E,10E)-geranylgeranyl diphosphate = 15-cis-phytoene + 2 diphosphate</text>
        <dbReference type="Rhea" id="RHEA:34475"/>
        <dbReference type="ChEBI" id="CHEBI:27787"/>
        <dbReference type="ChEBI" id="CHEBI:33019"/>
        <dbReference type="ChEBI" id="CHEBI:58756"/>
        <dbReference type="EC" id="2.5.1.32"/>
    </reaction>
</comment>
<feature type="transmembrane region" description="Helical" evidence="19">
    <location>
        <begin position="118"/>
        <end position="137"/>
    </location>
</feature>
<dbReference type="NCBIfam" id="TIGR03462">
    <property type="entry name" value="CarR_dom_SF"/>
    <property type="match status" value="2"/>
</dbReference>
<evidence type="ECO:0000256" key="9">
    <source>
        <dbReference type="ARBA" id="ARBA00018909"/>
    </source>
</evidence>
<dbReference type="InterPro" id="IPR019845">
    <property type="entry name" value="Squalene/phytoene_synthase_CS"/>
</dbReference>
<dbReference type="GO" id="GO:0016117">
    <property type="term" value="P:carotenoid biosynthetic process"/>
    <property type="evidence" value="ECO:0007669"/>
    <property type="project" value="UniProtKB-KW"/>
</dbReference>
<dbReference type="SFLD" id="SFLDS00005">
    <property type="entry name" value="Isoprenoid_Synthase_Type_I"/>
    <property type="match status" value="1"/>
</dbReference>
<evidence type="ECO:0000256" key="18">
    <source>
        <dbReference type="ARBA" id="ARBA00029335"/>
    </source>
</evidence>
<evidence type="ECO:0000256" key="16">
    <source>
        <dbReference type="ARBA" id="ARBA00023268"/>
    </source>
</evidence>
<dbReference type="AlphaFoldDB" id="A0A0C9UER9"/>
<keyword evidence="10" id="KW-0808">Transferase</keyword>
<proteinExistence type="inferred from homology"/>
<dbReference type="GO" id="GO:0016020">
    <property type="term" value="C:membrane"/>
    <property type="evidence" value="ECO:0007669"/>
    <property type="project" value="UniProtKB-SubCell"/>
</dbReference>
<sequence>MAWISRYALFHLYYTIPVASLLHFILSPLRTRRDDFKIFFLCAMAFTCSVPWDSYLVRNRIWTYPPASVLGTFFDIPIEECFFFAIQTYITSSLYIILSKRVLKPLHLVAGSRKKWQVTIWTGITGLGFLLGAMMVYEGGRGCYMGLILAWSMPVFGFILYVAGSFILSLPFSFTGLAILFPTIYLCVFDALEIRNGTWTIGKATSTGWKVFRILEIEEAFFFLVTNGMIVFGLIACDKAFSVLDVFPPVTFPSESTLSQLIKSHVVALSFNPSSSHIDVLEELEIASEILKKGSKSFYFASAGFGDRCRITLLNIYAFSRVADDMIDNARSLEDAEVALKDMREYLNTVYSGSPFASGSQTIDDQCGKAPKNIAEEEVPKEYGFPSLGRAPSFVPQDVFMQLVEGLEEDLEFMKLGFQRFGTSIPGANANDNDNSMGARNFGVDAEELLKKLPIQTEEDLIRYCRRVAGTVGQMLVWTTWDAAYCVPPLPLRALGPSSGNKRHNKTAETGTPGWILARASDMGVALQLVNIARDIMEDARSGRIYIPVSWLQKDEEKAFVYFLLSNSQNPDASQFSLPILQRLSLRLVSLAYRYYALASPALGHLPEEYRKGAKLAVAVYMEIGNEIKRREGDVRKRVVLDAKRKLLTGAGVLWGREQYGPFWW</sequence>
<dbReference type="InterPro" id="IPR017825">
    <property type="entry name" value="Lycopene_cyclase_dom"/>
</dbReference>
<keyword evidence="16" id="KW-0511">Multifunctional enzyme</keyword>
<dbReference type="InterPro" id="IPR008949">
    <property type="entry name" value="Isoprenoid_synthase_dom_sf"/>
</dbReference>
<evidence type="ECO:0000256" key="14">
    <source>
        <dbReference type="ARBA" id="ARBA00023136"/>
    </source>
</evidence>
<evidence type="ECO:0000313" key="20">
    <source>
        <dbReference type="EMBL" id="KIJ41483.1"/>
    </source>
</evidence>
<comment type="similarity">
    <text evidence="6">In the C-terminal section; belongs to the phytoene/squalene synthase family.</text>
</comment>
<name>A0A0C9UER9_SPHS4</name>
<dbReference type="UniPathway" id="UPA00799">
    <property type="reaction ID" value="UER00773"/>
</dbReference>
<keyword evidence="11 19" id="KW-0812">Transmembrane</keyword>
<protein>
    <recommendedName>
        <fullName evidence="9">Bifunctional lycopene cyclase/phytoene synthase</fullName>
        <ecNumber evidence="8">2.5.1.32</ecNumber>
        <ecNumber evidence="7">5.5.1.19</ecNumber>
    </recommendedName>
</protein>
<evidence type="ECO:0000256" key="7">
    <source>
        <dbReference type="ARBA" id="ARBA00012242"/>
    </source>
</evidence>
<comment type="catalytic activity">
    <reaction evidence="18">
        <text>all-trans-lycopene = gamma-carotene</text>
        <dbReference type="Rhea" id="RHEA:32219"/>
        <dbReference type="ChEBI" id="CHEBI:15948"/>
        <dbReference type="ChEBI" id="CHEBI:27740"/>
        <dbReference type="EC" id="5.5.1.19"/>
    </reaction>
</comment>
<feature type="transmembrane region" description="Helical" evidence="19">
    <location>
        <begin position="38"/>
        <end position="57"/>
    </location>
</feature>
<dbReference type="EC" id="2.5.1.32" evidence="8"/>
<feature type="transmembrane region" description="Helical" evidence="19">
    <location>
        <begin position="7"/>
        <end position="26"/>
    </location>
</feature>
<evidence type="ECO:0000256" key="1">
    <source>
        <dbReference type="ARBA" id="ARBA00001805"/>
    </source>
</evidence>
<evidence type="ECO:0000256" key="11">
    <source>
        <dbReference type="ARBA" id="ARBA00022692"/>
    </source>
</evidence>
<dbReference type="GO" id="GO:0004311">
    <property type="term" value="F:geranylgeranyl diphosphate synthase activity"/>
    <property type="evidence" value="ECO:0007669"/>
    <property type="project" value="InterPro"/>
</dbReference>
<dbReference type="EMBL" id="KN837136">
    <property type="protein sequence ID" value="KIJ41483.1"/>
    <property type="molecule type" value="Genomic_DNA"/>
</dbReference>
<comment type="subcellular location">
    <subcellularLocation>
        <location evidence="2">Membrane</location>
        <topology evidence="2">Multi-pass membrane protein</topology>
    </subcellularLocation>
</comment>
<dbReference type="GO" id="GO:0016872">
    <property type="term" value="F:intramolecular lyase activity"/>
    <property type="evidence" value="ECO:0007669"/>
    <property type="project" value="InterPro"/>
</dbReference>
<comment type="catalytic activity">
    <reaction evidence="17">
        <text>gamma-carotene = all-trans-beta-carotene</text>
        <dbReference type="Rhea" id="RHEA:32239"/>
        <dbReference type="ChEBI" id="CHEBI:17579"/>
        <dbReference type="ChEBI" id="CHEBI:27740"/>
        <dbReference type="EC" id="5.5.1.19"/>
    </reaction>
</comment>
<evidence type="ECO:0000256" key="12">
    <source>
        <dbReference type="ARBA" id="ARBA00022746"/>
    </source>
</evidence>
<feature type="transmembrane region" description="Helical" evidence="19">
    <location>
        <begin position="220"/>
        <end position="236"/>
    </location>
</feature>
<evidence type="ECO:0000256" key="19">
    <source>
        <dbReference type="SAM" id="Phobius"/>
    </source>
</evidence>
<dbReference type="OrthoDB" id="6600518at2759"/>
<dbReference type="PROSITE" id="PS01045">
    <property type="entry name" value="SQUALEN_PHYTOEN_SYN_2"/>
    <property type="match status" value="1"/>
</dbReference>
<dbReference type="InterPro" id="IPR044843">
    <property type="entry name" value="Trans_IPPS_bact-type"/>
</dbReference>
<evidence type="ECO:0000256" key="2">
    <source>
        <dbReference type="ARBA" id="ARBA00004141"/>
    </source>
</evidence>
<evidence type="ECO:0000256" key="10">
    <source>
        <dbReference type="ARBA" id="ARBA00022679"/>
    </source>
</evidence>
<dbReference type="UniPathway" id="UPA00802"/>
<evidence type="ECO:0000256" key="6">
    <source>
        <dbReference type="ARBA" id="ARBA00008406"/>
    </source>
</evidence>
<dbReference type="SFLD" id="SFLDG01212">
    <property type="entry name" value="Phytoene_synthase_like"/>
    <property type="match status" value="1"/>
</dbReference>
<keyword evidence="21" id="KW-1185">Reference proteome</keyword>
<evidence type="ECO:0000256" key="3">
    <source>
        <dbReference type="ARBA" id="ARBA00005089"/>
    </source>
</evidence>
<evidence type="ECO:0000256" key="8">
    <source>
        <dbReference type="ARBA" id="ARBA00012396"/>
    </source>
</evidence>
<evidence type="ECO:0000256" key="5">
    <source>
        <dbReference type="ARBA" id="ARBA00008247"/>
    </source>
</evidence>
<dbReference type="PANTHER" id="PTHR31480">
    <property type="entry name" value="BIFUNCTIONAL LYCOPENE CYCLASE/PHYTOENE SYNTHASE"/>
    <property type="match status" value="1"/>
</dbReference>
<feature type="transmembrane region" description="Helical" evidence="19">
    <location>
        <begin position="144"/>
        <end position="168"/>
    </location>
</feature>
<keyword evidence="14 19" id="KW-0472">Membrane</keyword>
<evidence type="ECO:0000256" key="13">
    <source>
        <dbReference type="ARBA" id="ARBA00022989"/>
    </source>
</evidence>
<dbReference type="HOGENOM" id="CLU_012965_0_0_1"/>
<comment type="pathway">
    <text evidence="4">Carotenoid biosynthesis; phytoene biosynthesis; all-trans-phytoene from geranylgeranyl diphosphate: step 1/1.</text>
</comment>
<reference evidence="20 21" key="1">
    <citation type="submission" date="2014-06" db="EMBL/GenBank/DDBJ databases">
        <title>Evolutionary Origins and Diversification of the Mycorrhizal Mutualists.</title>
        <authorList>
            <consortium name="DOE Joint Genome Institute"/>
            <consortium name="Mycorrhizal Genomics Consortium"/>
            <person name="Kohler A."/>
            <person name="Kuo A."/>
            <person name="Nagy L.G."/>
            <person name="Floudas D."/>
            <person name="Copeland A."/>
            <person name="Barry K.W."/>
            <person name="Cichocki N."/>
            <person name="Veneault-Fourrey C."/>
            <person name="LaButti K."/>
            <person name="Lindquist E.A."/>
            <person name="Lipzen A."/>
            <person name="Lundell T."/>
            <person name="Morin E."/>
            <person name="Murat C."/>
            <person name="Riley R."/>
            <person name="Ohm R."/>
            <person name="Sun H."/>
            <person name="Tunlid A."/>
            <person name="Henrissat B."/>
            <person name="Grigoriev I.V."/>
            <person name="Hibbett D.S."/>
            <person name="Martin F."/>
        </authorList>
    </citation>
    <scope>NUCLEOTIDE SEQUENCE [LARGE SCALE GENOMIC DNA]</scope>
    <source>
        <strain evidence="20 21">SS14</strain>
    </source>
</reference>